<evidence type="ECO:0000256" key="1">
    <source>
        <dbReference type="SAM" id="MobiDB-lite"/>
    </source>
</evidence>
<dbReference type="eggNOG" id="ENOG502ZI0Y">
    <property type="taxonomic scope" value="Bacteria"/>
</dbReference>
<dbReference type="EMBL" id="CP001928">
    <property type="protein sequence ID" value="ADI38399.1"/>
    <property type="molecule type" value="Genomic_DNA"/>
</dbReference>
<feature type="region of interest" description="Disordered" evidence="1">
    <location>
        <begin position="1"/>
        <end position="34"/>
    </location>
</feature>
<dbReference type="RefSeq" id="WP_013182113.1">
    <property type="nucleotide sequence ID" value="NC_014225.1"/>
</dbReference>
<feature type="compositionally biased region" description="Basic and acidic residues" evidence="1">
    <location>
        <begin position="1"/>
        <end position="12"/>
    </location>
</feature>
<dbReference type="HOGENOM" id="CLU_2992522_0_0_0"/>
<evidence type="ECO:0000313" key="3">
    <source>
        <dbReference type="Proteomes" id="UP000001505"/>
    </source>
</evidence>
<reference evidence="2 3" key="1">
    <citation type="journal article" date="2010" name="PLoS ONE">
        <title>The Waddlia genome: a window into chlamydial biology.</title>
        <authorList>
            <person name="Bertelli C."/>
            <person name="Collyn F."/>
            <person name="Croxatto A."/>
            <person name="Ruckert C."/>
            <person name="Polkinghorne A."/>
            <person name="Kebbi-Beghdadi C."/>
            <person name="Goesmann A."/>
            <person name="Vaughan L."/>
            <person name="Greub G."/>
        </authorList>
    </citation>
    <scope>NUCLEOTIDE SEQUENCE [LARGE SCALE GENOMIC DNA]</scope>
    <source>
        <strain evidence="3">ATCC VR-1470 / WSU 86-1044</strain>
    </source>
</reference>
<organism evidence="2 3">
    <name type="scientific">Waddlia chondrophila (strain ATCC VR-1470 / WSU 86-1044)</name>
    <dbReference type="NCBI Taxonomy" id="716544"/>
    <lineage>
        <taxon>Bacteria</taxon>
        <taxon>Pseudomonadati</taxon>
        <taxon>Chlamydiota</taxon>
        <taxon>Chlamydiia</taxon>
        <taxon>Parachlamydiales</taxon>
        <taxon>Waddliaceae</taxon>
        <taxon>Waddlia</taxon>
    </lineage>
</organism>
<sequence>MVRISKQNERRNRSPRKRHPNLDAKTGSKKDELPLGYKERANAVEGDLSAKLYIPKIK</sequence>
<proteinExistence type="predicted"/>
<gene>
    <name evidence="2" type="ordered locus">wcw_1040</name>
</gene>
<name>D6YW88_WADCW</name>
<protein>
    <submittedName>
        <fullName evidence="2">Uncharacterized protein</fullName>
    </submittedName>
</protein>
<dbReference type="AlphaFoldDB" id="D6YW88"/>
<dbReference type="KEGG" id="wch:wcw_1040"/>
<accession>D6YW88</accession>
<dbReference type="STRING" id="716544.wcw_1040"/>
<dbReference type="Proteomes" id="UP000001505">
    <property type="component" value="Chromosome"/>
</dbReference>
<feature type="compositionally biased region" description="Basic and acidic residues" evidence="1">
    <location>
        <begin position="20"/>
        <end position="34"/>
    </location>
</feature>
<keyword evidence="3" id="KW-1185">Reference proteome</keyword>
<evidence type="ECO:0000313" key="2">
    <source>
        <dbReference type="EMBL" id="ADI38399.1"/>
    </source>
</evidence>